<name>A0AAU7YTK6_9CAUD</name>
<protein>
    <recommendedName>
        <fullName evidence="2">Tail completion protein</fullName>
    </recommendedName>
</protein>
<proteinExistence type="predicted"/>
<evidence type="ECO:0000313" key="1">
    <source>
        <dbReference type="EMBL" id="XCB08978.1"/>
    </source>
</evidence>
<dbReference type="EMBL" id="PP932004">
    <property type="protein sequence ID" value="XCB08978.1"/>
    <property type="molecule type" value="Genomic_DNA"/>
</dbReference>
<sequence>MAKSLLDLANSLERKAKAIEEAASQTAVDTALAIVGDLAYKTPVDTSQALSNWQVTLDSPATGSISPHYPGLQGSTQRASAAETLNLAKAVLKTKKPGQAIYITNNLPYIKRLNDGYSAQAPAGFVERAVLIGRKMLSKFKIKD</sequence>
<organism evidence="1">
    <name type="scientific">Stenotrophomonas phage vB_SmaS_QH3</name>
    <dbReference type="NCBI Taxonomy" id="3229738"/>
    <lineage>
        <taxon>Viruses</taxon>
        <taxon>Duplodnaviria</taxon>
        <taxon>Heunggongvirae</taxon>
        <taxon>Uroviricota</taxon>
        <taxon>Caudoviricetes</taxon>
        <taxon>Jondennisvirinae</taxon>
        <taxon>Septimatrevirus</taxon>
    </lineage>
</organism>
<accession>A0AAU7YTK6</accession>
<reference evidence="1" key="1">
    <citation type="submission" date="2024-06" db="EMBL/GenBank/DDBJ databases">
        <authorList>
            <person name="Cheng P."/>
            <person name="A X."/>
        </authorList>
    </citation>
    <scope>NUCLEOTIDE SEQUENCE</scope>
</reference>
<evidence type="ECO:0008006" key="2">
    <source>
        <dbReference type="Google" id="ProtNLM"/>
    </source>
</evidence>